<evidence type="ECO:0000256" key="5">
    <source>
        <dbReference type="ARBA" id="ARBA00012596"/>
    </source>
</evidence>
<reference evidence="14 15" key="1">
    <citation type="submission" date="2016-07" db="EMBL/GenBank/DDBJ databases">
        <title>Pervasive Adenine N6-methylation of Active Genes in Fungi.</title>
        <authorList>
            <consortium name="DOE Joint Genome Institute"/>
            <person name="Mondo S.J."/>
            <person name="Dannebaum R.O."/>
            <person name="Kuo R.C."/>
            <person name="Labutti K."/>
            <person name="Haridas S."/>
            <person name="Kuo A."/>
            <person name="Salamov A."/>
            <person name="Ahrendt S.R."/>
            <person name="Lipzen A."/>
            <person name="Sullivan W."/>
            <person name="Andreopoulos W.B."/>
            <person name="Clum A."/>
            <person name="Lindquist E."/>
            <person name="Daum C."/>
            <person name="Ramamoorthy G.K."/>
            <person name="Gryganskyi A."/>
            <person name="Culley D."/>
            <person name="Magnuson J.K."/>
            <person name="James T.Y."/>
            <person name="O'Malley M.A."/>
            <person name="Stajich J.E."/>
            <person name="Spatafora J.W."/>
            <person name="Visel A."/>
            <person name="Grigoriev I.V."/>
        </authorList>
    </citation>
    <scope>NUCLEOTIDE SEQUENCE [LARGE SCALE GENOMIC DNA]</scope>
    <source>
        <strain evidence="14 15">NRRL 3116</strain>
    </source>
</reference>
<feature type="compositionally biased region" description="Polar residues" evidence="13">
    <location>
        <begin position="1"/>
        <end position="18"/>
    </location>
</feature>
<evidence type="ECO:0000256" key="2">
    <source>
        <dbReference type="ARBA" id="ARBA00004586"/>
    </source>
</evidence>
<evidence type="ECO:0000256" key="9">
    <source>
        <dbReference type="ARBA" id="ARBA00022842"/>
    </source>
</evidence>
<dbReference type="InterPro" id="IPR036424">
    <property type="entry name" value="UPP_synth-like_sf"/>
</dbReference>
<evidence type="ECO:0000256" key="11">
    <source>
        <dbReference type="ARBA" id="ARBA00023136"/>
    </source>
</evidence>
<dbReference type="GO" id="GO:0005789">
    <property type="term" value="C:endoplasmic reticulum membrane"/>
    <property type="evidence" value="ECO:0007669"/>
    <property type="project" value="UniProtKB-SubCell"/>
</dbReference>
<evidence type="ECO:0000256" key="1">
    <source>
        <dbReference type="ARBA" id="ARBA00001946"/>
    </source>
</evidence>
<keyword evidence="15" id="KW-1185">Reference proteome</keyword>
<dbReference type="GO" id="GO:1904423">
    <property type="term" value="C:dehydrodolichyl diphosphate synthase complex"/>
    <property type="evidence" value="ECO:0007669"/>
    <property type="project" value="InterPro"/>
</dbReference>
<evidence type="ECO:0000256" key="12">
    <source>
        <dbReference type="ARBA" id="ARBA00047353"/>
    </source>
</evidence>
<gene>
    <name evidence="14" type="ORF">BCR41DRAFT_387293</name>
</gene>
<keyword evidence="11" id="KW-0472">Membrane</keyword>
<evidence type="ECO:0000256" key="7">
    <source>
        <dbReference type="ARBA" id="ARBA00022692"/>
    </source>
</evidence>
<dbReference type="InParanoid" id="A0A1Y2GJK7"/>
<dbReference type="InterPro" id="IPR038887">
    <property type="entry name" value="Nus1/NgBR"/>
</dbReference>
<comment type="catalytic activity">
    <reaction evidence="12">
        <text>n isopentenyl diphosphate + (2E,6E)-farnesyl diphosphate = a di-trans,poly-cis-polyprenyl diphosphate + n diphosphate</text>
        <dbReference type="Rhea" id="RHEA:53008"/>
        <dbReference type="Rhea" id="RHEA-COMP:19494"/>
        <dbReference type="ChEBI" id="CHEBI:33019"/>
        <dbReference type="ChEBI" id="CHEBI:128769"/>
        <dbReference type="ChEBI" id="CHEBI:136960"/>
        <dbReference type="ChEBI" id="CHEBI:175763"/>
        <dbReference type="EC" id="2.5.1.87"/>
    </reaction>
</comment>
<dbReference type="EC" id="2.5.1.87" evidence="5"/>
<keyword evidence="8" id="KW-0256">Endoplasmic reticulum</keyword>
<comment type="similarity">
    <text evidence="4">Belongs to the UPP synthase family.</text>
</comment>
<proteinExistence type="inferred from homology"/>
<dbReference type="GeneID" id="33569727"/>
<dbReference type="STRING" id="64571.A0A1Y2GJK7"/>
<protein>
    <recommendedName>
        <fullName evidence="5">ditrans,polycis-polyprenyl diphosphate synthase [(2E,6E)-farnesyldiphosphate specific]</fullName>
        <ecNumber evidence="5">2.5.1.87</ecNumber>
    </recommendedName>
</protein>
<evidence type="ECO:0000256" key="13">
    <source>
        <dbReference type="SAM" id="MobiDB-lite"/>
    </source>
</evidence>
<dbReference type="UniPathway" id="UPA00378"/>
<name>A0A1Y2GJK7_9FUNG</name>
<keyword evidence="7" id="KW-0812">Transmembrane</keyword>
<dbReference type="PANTHER" id="PTHR21528:SF0">
    <property type="entry name" value="DEHYDRODOLICHYL DIPHOSPHATE SYNTHASE COMPLEX SUBUNIT NUS1"/>
    <property type="match status" value="1"/>
</dbReference>
<comment type="caution">
    <text evidence="14">The sequence shown here is derived from an EMBL/GenBank/DDBJ whole genome shotgun (WGS) entry which is preliminary data.</text>
</comment>
<evidence type="ECO:0000256" key="3">
    <source>
        <dbReference type="ARBA" id="ARBA00004922"/>
    </source>
</evidence>
<dbReference type="OrthoDB" id="19639at2759"/>
<dbReference type="RefSeq" id="XP_021880261.1">
    <property type="nucleotide sequence ID" value="XM_022027884.1"/>
</dbReference>
<keyword evidence="6" id="KW-0808">Transferase</keyword>
<dbReference type="Gene3D" id="3.40.1180.10">
    <property type="entry name" value="Decaprenyl diphosphate synthase-like"/>
    <property type="match status" value="1"/>
</dbReference>
<comment type="subcellular location">
    <subcellularLocation>
        <location evidence="2">Endoplasmic reticulum membrane</location>
    </subcellularLocation>
</comment>
<evidence type="ECO:0000313" key="14">
    <source>
        <dbReference type="EMBL" id="ORZ12912.1"/>
    </source>
</evidence>
<accession>A0A1Y2GJK7</accession>
<evidence type="ECO:0000256" key="10">
    <source>
        <dbReference type="ARBA" id="ARBA00022989"/>
    </source>
</evidence>
<sequence>MSSQVYAPTPLRQRQASSAGDDVSRKTTRQYKTKAPEELIKEHPAIKPMVPLTSSTETTKVTSAYSSTSKALTIVKPSLASRLVSLLMKPVYFLPFAVFHVGLELLLSAKTMKTYFQVFFMPFQFPAAPEVARVLRKDLGTDLAKKPKHLAVILPQDSTTTSEEQEEEWHAEVAQLVQWSLACDIECLSIMRTDPLPKQWLNLLQERIDDSLEDFFREEKTIPVARVRTLNRVEDNLKIAIEYRDAAKVETQEERQIRLHGRTVDLDVVILAENDGHDRLASSVRVLGEAALQKEIQSKDITAEFMDQQLSADLSEPDLLIIYKDELDLSSYPPGIFVSQKYSITRIRPLSHTIPCSCRRCIVLPSASNVMESKQNGDCLTSLRKERGLRFAASEHIFTSIYTILYRRFLFDNIYIYYIYYYCYHF</sequence>
<dbReference type="GO" id="GO:0045547">
    <property type="term" value="F:ditrans,polycis-polyprenyl diphosphate synthase [(2E,6E)-farnesyl diphosphate specific] activity"/>
    <property type="evidence" value="ECO:0007669"/>
    <property type="project" value="UniProtKB-EC"/>
</dbReference>
<keyword evidence="10" id="KW-1133">Transmembrane helix</keyword>
<dbReference type="PANTHER" id="PTHR21528">
    <property type="entry name" value="DEHYDRODOLICHYL DIPHOSPHATE SYNTHASE COMPLEX SUBUNIT NUS1"/>
    <property type="match status" value="1"/>
</dbReference>
<dbReference type="AlphaFoldDB" id="A0A1Y2GJK7"/>
<feature type="region of interest" description="Disordered" evidence="13">
    <location>
        <begin position="1"/>
        <end position="35"/>
    </location>
</feature>
<evidence type="ECO:0000313" key="15">
    <source>
        <dbReference type="Proteomes" id="UP000193648"/>
    </source>
</evidence>
<evidence type="ECO:0000256" key="8">
    <source>
        <dbReference type="ARBA" id="ARBA00022824"/>
    </source>
</evidence>
<evidence type="ECO:0000256" key="4">
    <source>
        <dbReference type="ARBA" id="ARBA00005432"/>
    </source>
</evidence>
<dbReference type="SUPFAM" id="SSF64005">
    <property type="entry name" value="Undecaprenyl diphosphate synthase"/>
    <property type="match status" value="1"/>
</dbReference>
<dbReference type="EMBL" id="MCFF01000024">
    <property type="protein sequence ID" value="ORZ12912.1"/>
    <property type="molecule type" value="Genomic_DNA"/>
</dbReference>
<comment type="pathway">
    <text evidence="3">Protein modification; protein glycosylation.</text>
</comment>
<dbReference type="Proteomes" id="UP000193648">
    <property type="component" value="Unassembled WGS sequence"/>
</dbReference>
<organism evidence="14 15">
    <name type="scientific">Lobosporangium transversale</name>
    <dbReference type="NCBI Taxonomy" id="64571"/>
    <lineage>
        <taxon>Eukaryota</taxon>
        <taxon>Fungi</taxon>
        <taxon>Fungi incertae sedis</taxon>
        <taxon>Mucoromycota</taxon>
        <taxon>Mortierellomycotina</taxon>
        <taxon>Mortierellomycetes</taxon>
        <taxon>Mortierellales</taxon>
        <taxon>Mortierellaceae</taxon>
        <taxon>Lobosporangium</taxon>
    </lineage>
</organism>
<keyword evidence="9" id="KW-0460">Magnesium</keyword>
<comment type="cofactor">
    <cofactor evidence="1">
        <name>Mg(2+)</name>
        <dbReference type="ChEBI" id="CHEBI:18420"/>
    </cofactor>
</comment>
<evidence type="ECO:0000256" key="6">
    <source>
        <dbReference type="ARBA" id="ARBA00022679"/>
    </source>
</evidence>